<proteinExistence type="predicted"/>
<feature type="compositionally biased region" description="Polar residues" evidence="1">
    <location>
        <begin position="141"/>
        <end position="166"/>
    </location>
</feature>
<feature type="region of interest" description="Disordered" evidence="1">
    <location>
        <begin position="125"/>
        <end position="202"/>
    </location>
</feature>
<sequence length="202" mass="22399">MDNKINQVETHVETLSQELHDFVKIQGKPPIEEPIPISSTNPPTLLFPNPTTQSSSLSFPPPTSQTLPSSLSQTSSFENPNFHHTPHSHMPSFSTTPIYPKTTTQFSTPPPQPTPTMFTTTKPFPGPSFPPPPISYSGYSTLPNSYSQNSQPLMSHASYSNPNLLIQQPPSFSSQPRQPNHPTFEDDSSKFPPHKGNFHRQP</sequence>
<feature type="compositionally biased region" description="Low complexity" evidence="1">
    <location>
        <begin position="167"/>
        <end position="178"/>
    </location>
</feature>
<evidence type="ECO:0000256" key="1">
    <source>
        <dbReference type="SAM" id="MobiDB-lite"/>
    </source>
</evidence>
<accession>A0A7J6WYL5</accession>
<evidence type="ECO:0000313" key="2">
    <source>
        <dbReference type="EMBL" id="KAF5201222.1"/>
    </source>
</evidence>
<feature type="compositionally biased region" description="Low complexity" evidence="1">
    <location>
        <begin position="34"/>
        <end position="77"/>
    </location>
</feature>
<feature type="region of interest" description="Disordered" evidence="1">
    <location>
        <begin position="30"/>
        <end position="91"/>
    </location>
</feature>
<protein>
    <submittedName>
        <fullName evidence="2">Uncharacterized protein</fullName>
    </submittedName>
</protein>
<dbReference type="EMBL" id="JABWDY010009708">
    <property type="protein sequence ID" value="KAF5201222.1"/>
    <property type="molecule type" value="Genomic_DNA"/>
</dbReference>
<dbReference type="Proteomes" id="UP000554482">
    <property type="component" value="Unassembled WGS sequence"/>
</dbReference>
<feature type="compositionally biased region" description="Basic residues" evidence="1">
    <location>
        <begin position="192"/>
        <end position="202"/>
    </location>
</feature>
<organism evidence="2 3">
    <name type="scientific">Thalictrum thalictroides</name>
    <name type="common">Rue-anemone</name>
    <name type="synonym">Anemone thalictroides</name>
    <dbReference type="NCBI Taxonomy" id="46969"/>
    <lineage>
        <taxon>Eukaryota</taxon>
        <taxon>Viridiplantae</taxon>
        <taxon>Streptophyta</taxon>
        <taxon>Embryophyta</taxon>
        <taxon>Tracheophyta</taxon>
        <taxon>Spermatophyta</taxon>
        <taxon>Magnoliopsida</taxon>
        <taxon>Ranunculales</taxon>
        <taxon>Ranunculaceae</taxon>
        <taxon>Thalictroideae</taxon>
        <taxon>Thalictrum</taxon>
    </lineage>
</organism>
<keyword evidence="3" id="KW-1185">Reference proteome</keyword>
<dbReference type="AlphaFoldDB" id="A0A7J6WYL5"/>
<feature type="compositionally biased region" description="Pro residues" evidence="1">
    <location>
        <begin position="125"/>
        <end position="134"/>
    </location>
</feature>
<feature type="non-terminal residue" evidence="2">
    <location>
        <position position="202"/>
    </location>
</feature>
<gene>
    <name evidence="2" type="ORF">FRX31_009191</name>
</gene>
<evidence type="ECO:0000313" key="3">
    <source>
        <dbReference type="Proteomes" id="UP000554482"/>
    </source>
</evidence>
<name>A0A7J6WYL5_THATH</name>
<comment type="caution">
    <text evidence="2">The sequence shown here is derived from an EMBL/GenBank/DDBJ whole genome shotgun (WGS) entry which is preliminary data.</text>
</comment>
<reference evidence="2 3" key="1">
    <citation type="submission" date="2020-06" db="EMBL/GenBank/DDBJ databases">
        <title>Transcriptomic and genomic resources for Thalictrum thalictroides and T. hernandezii: Facilitating candidate gene discovery in an emerging model plant lineage.</title>
        <authorList>
            <person name="Arias T."/>
            <person name="Riano-Pachon D.M."/>
            <person name="Di Stilio V.S."/>
        </authorList>
    </citation>
    <scope>NUCLEOTIDE SEQUENCE [LARGE SCALE GENOMIC DNA]</scope>
    <source>
        <strain evidence="3">cv. WT478/WT964</strain>
        <tissue evidence="2">Leaves</tissue>
    </source>
</reference>